<evidence type="ECO:0000313" key="1">
    <source>
        <dbReference type="EMBL" id="KAK9105841.1"/>
    </source>
</evidence>
<dbReference type="Proteomes" id="UP001419268">
    <property type="component" value="Unassembled WGS sequence"/>
</dbReference>
<gene>
    <name evidence="1" type="ORF">Scep_022685</name>
</gene>
<dbReference type="AlphaFoldDB" id="A0AAP0I2C8"/>
<comment type="caution">
    <text evidence="1">The sequence shown here is derived from an EMBL/GenBank/DDBJ whole genome shotgun (WGS) entry which is preliminary data.</text>
</comment>
<name>A0AAP0I2C8_9MAGN</name>
<sequence length="52" mass="6268">MFNNPRHFQNNRDHSIHEISNIICVNNGILRFEPLICEKFITSYQNYMVDKL</sequence>
<proteinExistence type="predicted"/>
<protein>
    <submittedName>
        <fullName evidence="1">Uncharacterized protein</fullName>
    </submittedName>
</protein>
<accession>A0AAP0I2C8</accession>
<organism evidence="1 2">
    <name type="scientific">Stephania cephalantha</name>
    <dbReference type="NCBI Taxonomy" id="152367"/>
    <lineage>
        <taxon>Eukaryota</taxon>
        <taxon>Viridiplantae</taxon>
        <taxon>Streptophyta</taxon>
        <taxon>Embryophyta</taxon>
        <taxon>Tracheophyta</taxon>
        <taxon>Spermatophyta</taxon>
        <taxon>Magnoliopsida</taxon>
        <taxon>Ranunculales</taxon>
        <taxon>Menispermaceae</taxon>
        <taxon>Menispermoideae</taxon>
        <taxon>Cissampelideae</taxon>
        <taxon>Stephania</taxon>
    </lineage>
</organism>
<reference evidence="1 2" key="1">
    <citation type="submission" date="2024-01" db="EMBL/GenBank/DDBJ databases">
        <title>Genome assemblies of Stephania.</title>
        <authorList>
            <person name="Yang L."/>
        </authorList>
    </citation>
    <scope>NUCLEOTIDE SEQUENCE [LARGE SCALE GENOMIC DNA]</scope>
    <source>
        <strain evidence="1">JXDWG</strain>
        <tissue evidence="1">Leaf</tissue>
    </source>
</reference>
<evidence type="ECO:0000313" key="2">
    <source>
        <dbReference type="Proteomes" id="UP001419268"/>
    </source>
</evidence>
<keyword evidence="2" id="KW-1185">Reference proteome</keyword>
<dbReference type="EMBL" id="JBBNAG010000009">
    <property type="protein sequence ID" value="KAK9105841.1"/>
    <property type="molecule type" value="Genomic_DNA"/>
</dbReference>